<accession>A0ABR4CGC4</accession>
<keyword evidence="4" id="KW-0804">Transcription</keyword>
<dbReference type="PROSITE" id="PS00463">
    <property type="entry name" value="ZN2_CY6_FUNGAL_1"/>
    <property type="match status" value="1"/>
</dbReference>
<feature type="domain" description="Zn(2)-C6 fungal-type" evidence="6">
    <location>
        <begin position="26"/>
        <end position="57"/>
    </location>
</feature>
<dbReference type="InterPro" id="IPR001138">
    <property type="entry name" value="Zn2Cys6_DnaBD"/>
</dbReference>
<evidence type="ECO:0000256" key="2">
    <source>
        <dbReference type="ARBA" id="ARBA00023015"/>
    </source>
</evidence>
<keyword evidence="5" id="KW-0539">Nucleus</keyword>
<organism evidence="7 8">
    <name type="scientific">Oculimacula yallundae</name>
    <dbReference type="NCBI Taxonomy" id="86028"/>
    <lineage>
        <taxon>Eukaryota</taxon>
        <taxon>Fungi</taxon>
        <taxon>Dikarya</taxon>
        <taxon>Ascomycota</taxon>
        <taxon>Pezizomycotina</taxon>
        <taxon>Leotiomycetes</taxon>
        <taxon>Helotiales</taxon>
        <taxon>Ploettnerulaceae</taxon>
        <taxon>Oculimacula</taxon>
    </lineage>
</organism>
<dbReference type="SUPFAM" id="SSF57701">
    <property type="entry name" value="Zn2/Cys6 DNA-binding domain"/>
    <property type="match status" value="1"/>
</dbReference>
<evidence type="ECO:0000256" key="1">
    <source>
        <dbReference type="ARBA" id="ARBA00004123"/>
    </source>
</evidence>
<keyword evidence="3" id="KW-0238">DNA-binding</keyword>
<evidence type="ECO:0000313" key="8">
    <source>
        <dbReference type="Proteomes" id="UP001595075"/>
    </source>
</evidence>
<comment type="subcellular location">
    <subcellularLocation>
        <location evidence="1">Nucleus</location>
    </subcellularLocation>
</comment>
<evidence type="ECO:0000256" key="3">
    <source>
        <dbReference type="ARBA" id="ARBA00023125"/>
    </source>
</evidence>
<comment type="caution">
    <text evidence="7">The sequence shown here is derived from an EMBL/GenBank/DDBJ whole genome shotgun (WGS) entry which is preliminary data.</text>
</comment>
<proteinExistence type="predicted"/>
<dbReference type="CDD" id="cd00067">
    <property type="entry name" value="GAL4"/>
    <property type="match status" value="1"/>
</dbReference>
<reference evidence="7 8" key="1">
    <citation type="journal article" date="2024" name="Commun. Biol.">
        <title>Comparative genomic analysis of thermophilic fungi reveals convergent evolutionary adaptations and gene losses.</title>
        <authorList>
            <person name="Steindorff A.S."/>
            <person name="Aguilar-Pontes M.V."/>
            <person name="Robinson A.J."/>
            <person name="Andreopoulos B."/>
            <person name="LaButti K."/>
            <person name="Kuo A."/>
            <person name="Mondo S."/>
            <person name="Riley R."/>
            <person name="Otillar R."/>
            <person name="Haridas S."/>
            <person name="Lipzen A."/>
            <person name="Grimwood J."/>
            <person name="Schmutz J."/>
            <person name="Clum A."/>
            <person name="Reid I.D."/>
            <person name="Moisan M.C."/>
            <person name="Butler G."/>
            <person name="Nguyen T.T.M."/>
            <person name="Dewar K."/>
            <person name="Conant G."/>
            <person name="Drula E."/>
            <person name="Henrissat B."/>
            <person name="Hansel C."/>
            <person name="Singer S."/>
            <person name="Hutchinson M.I."/>
            <person name="de Vries R.P."/>
            <person name="Natvig D.O."/>
            <person name="Powell A.J."/>
            <person name="Tsang A."/>
            <person name="Grigoriev I.V."/>
        </authorList>
    </citation>
    <scope>NUCLEOTIDE SEQUENCE [LARGE SCALE GENOMIC DNA]</scope>
    <source>
        <strain evidence="7 8">CBS 494.80</strain>
    </source>
</reference>
<protein>
    <recommendedName>
        <fullName evidence="6">Zn(2)-C6 fungal-type domain-containing protein</fullName>
    </recommendedName>
</protein>
<evidence type="ECO:0000259" key="6">
    <source>
        <dbReference type="PROSITE" id="PS00463"/>
    </source>
</evidence>
<evidence type="ECO:0000256" key="4">
    <source>
        <dbReference type="ARBA" id="ARBA00023163"/>
    </source>
</evidence>
<dbReference type="InterPro" id="IPR051089">
    <property type="entry name" value="prtT"/>
</dbReference>
<dbReference type="EMBL" id="JAZHXI010000009">
    <property type="protein sequence ID" value="KAL2068224.1"/>
    <property type="molecule type" value="Genomic_DNA"/>
</dbReference>
<keyword evidence="2" id="KW-0805">Transcription regulation</keyword>
<dbReference type="Proteomes" id="UP001595075">
    <property type="component" value="Unassembled WGS sequence"/>
</dbReference>
<sequence>MMDLDDHVTTTDEALVASKRLNLRRSCESCRMSKGRCISSPDDSQRCLRCVKDGKRCVFLEAKPRPKRAKNSRIRVAEMEEKLESLLALVATNVTNQSINMAMAAASVNNASNNTSPGLSGQRSMSREQPMSNVTNQAGNVSTVATKSLPGSDTSSMLMPDSAITDFTSAYNTPSSNQSEQNFPQHNPVFMYPIFDNLQDVVSKGFITLNQADDGLRNFRSKQCAFPFVVVPSNISIDSLRRERPFLFLAIMCCVAEYNSKLQKHIELELRENLSRRILINGEKSLDLLQGILVYLTWQVYYNLLTLRHGF</sequence>
<name>A0ABR4CGC4_9HELO</name>
<evidence type="ECO:0000313" key="7">
    <source>
        <dbReference type="EMBL" id="KAL2068224.1"/>
    </source>
</evidence>
<dbReference type="Gene3D" id="4.10.240.10">
    <property type="entry name" value="Zn(2)-C6 fungal-type DNA-binding domain"/>
    <property type="match status" value="1"/>
</dbReference>
<dbReference type="InterPro" id="IPR036864">
    <property type="entry name" value="Zn2-C6_fun-type_DNA-bd_sf"/>
</dbReference>
<keyword evidence="8" id="KW-1185">Reference proteome</keyword>
<gene>
    <name evidence="7" type="ORF">VTL71DRAFT_16322</name>
</gene>
<dbReference type="PANTHER" id="PTHR31845">
    <property type="entry name" value="FINGER DOMAIN PROTEIN, PUTATIVE-RELATED"/>
    <property type="match status" value="1"/>
</dbReference>
<evidence type="ECO:0000256" key="5">
    <source>
        <dbReference type="ARBA" id="ARBA00023242"/>
    </source>
</evidence>
<dbReference type="PANTHER" id="PTHR31845:SF10">
    <property type="entry name" value="ZN(II)2CYS6 TRANSCRIPTION FACTOR (EUROFUNG)"/>
    <property type="match status" value="1"/>
</dbReference>